<dbReference type="Pfam" id="PF04296">
    <property type="entry name" value="YlxR"/>
    <property type="match status" value="1"/>
</dbReference>
<evidence type="ECO:0000259" key="2">
    <source>
        <dbReference type="Pfam" id="PF04296"/>
    </source>
</evidence>
<evidence type="ECO:0000256" key="1">
    <source>
        <dbReference type="SAM" id="MobiDB-lite"/>
    </source>
</evidence>
<dbReference type="InterPro" id="IPR035931">
    <property type="entry name" value="YlxR-like_sf"/>
</dbReference>
<feature type="region of interest" description="Disordered" evidence="1">
    <location>
        <begin position="1"/>
        <end position="21"/>
    </location>
</feature>
<evidence type="ECO:0000313" key="3">
    <source>
        <dbReference type="EMBL" id="QMW21991.1"/>
    </source>
</evidence>
<dbReference type="PANTHER" id="PTHR34215:SF1">
    <property type="entry name" value="YLXR DOMAIN-CONTAINING PROTEIN"/>
    <property type="match status" value="1"/>
</dbReference>
<dbReference type="EMBL" id="CP059851">
    <property type="protein sequence ID" value="QMW21991.1"/>
    <property type="molecule type" value="Genomic_DNA"/>
</dbReference>
<feature type="domain" description="YlxR" evidence="2">
    <location>
        <begin position="22"/>
        <end position="99"/>
    </location>
</feature>
<dbReference type="AlphaFoldDB" id="A0A7G5IF49"/>
<keyword evidence="4" id="KW-1185">Reference proteome</keyword>
<proteinExistence type="predicted"/>
<reference evidence="3 4" key="1">
    <citation type="submission" date="2020-07" db="EMBL/GenBank/DDBJ databases">
        <title>Complete genome sequence for Sandaracinobacter sp. M6.</title>
        <authorList>
            <person name="Tang Y."/>
            <person name="Liu Q."/>
            <person name="Guo Z."/>
            <person name="Lei P."/>
            <person name="Huang B."/>
        </authorList>
    </citation>
    <scope>NUCLEOTIDE SEQUENCE [LARGE SCALE GENOMIC DNA]</scope>
    <source>
        <strain evidence="3 4">M6</strain>
    </source>
</reference>
<dbReference type="RefSeq" id="WP_182294836.1">
    <property type="nucleotide sequence ID" value="NZ_CP059851.1"/>
</dbReference>
<sequence length="228" mass="23967">MVPDETLLSPEEGDASEAGPTRTCVLTRATGDRAAFIRLVRGPDGAAWPDLAAKLPGRGAWIVPDRSLLAAVAPRKLSGLLTRALRAPTSVPDDLVERIDAGLRARLLQRLGLEHRAGHLMFGSDRLGEGVRRGQLFALFHAADAAEDGAGKLAQAARVGEAIAPVRLPIDRLALSRALGRDNTVHLGVTNSSAAARIMADVARLAAWCGEIMDNEGAAAPLKAEDEA</sequence>
<dbReference type="SUPFAM" id="SSF55315">
    <property type="entry name" value="L30e-like"/>
    <property type="match status" value="1"/>
</dbReference>
<dbReference type="InterPro" id="IPR007393">
    <property type="entry name" value="YlxR_dom"/>
</dbReference>
<organism evidence="3 4">
    <name type="scientific">Sandaracinobacteroides saxicola</name>
    <dbReference type="NCBI Taxonomy" id="2759707"/>
    <lineage>
        <taxon>Bacteria</taxon>
        <taxon>Pseudomonadati</taxon>
        <taxon>Pseudomonadota</taxon>
        <taxon>Alphaproteobacteria</taxon>
        <taxon>Sphingomonadales</taxon>
        <taxon>Sphingosinicellaceae</taxon>
        <taxon>Sandaracinobacteroides</taxon>
    </lineage>
</organism>
<gene>
    <name evidence="3" type="ORF">H3309_11475</name>
</gene>
<dbReference type="SUPFAM" id="SSF64376">
    <property type="entry name" value="YlxR-like"/>
    <property type="match status" value="1"/>
</dbReference>
<dbReference type="InterPro" id="IPR029064">
    <property type="entry name" value="Ribosomal_eL30-like_sf"/>
</dbReference>
<dbReference type="InterPro" id="IPR037465">
    <property type="entry name" value="YlxR"/>
</dbReference>
<accession>A0A7G5IF49</accession>
<evidence type="ECO:0000313" key="4">
    <source>
        <dbReference type="Proteomes" id="UP000515292"/>
    </source>
</evidence>
<dbReference type="PANTHER" id="PTHR34215">
    <property type="entry name" value="BLL0784 PROTEIN"/>
    <property type="match status" value="1"/>
</dbReference>
<dbReference type="Gene3D" id="3.30.1330.30">
    <property type="match status" value="1"/>
</dbReference>
<name>A0A7G5IF49_9SPHN</name>
<dbReference type="Gene3D" id="3.30.1230.10">
    <property type="entry name" value="YlxR-like"/>
    <property type="match status" value="1"/>
</dbReference>
<dbReference type="KEGG" id="sand:H3309_11475"/>
<protein>
    <submittedName>
        <fullName evidence="3">DUF448 domain-containing protein</fullName>
    </submittedName>
</protein>
<dbReference type="Proteomes" id="UP000515292">
    <property type="component" value="Chromosome"/>
</dbReference>